<accession>A0A7M5VAM7</accession>
<dbReference type="EnsemblMetazoa" id="CLYHEMT005539.2">
    <property type="protein sequence ID" value="CLYHEMP005539.2"/>
    <property type="gene ID" value="CLYHEMG005539"/>
</dbReference>
<protein>
    <submittedName>
        <fullName evidence="1">Uncharacterized protein</fullName>
    </submittedName>
</protein>
<dbReference type="OrthoDB" id="6027792at2759"/>
<evidence type="ECO:0000313" key="2">
    <source>
        <dbReference type="Proteomes" id="UP000594262"/>
    </source>
</evidence>
<dbReference type="AlphaFoldDB" id="A0A7M5VAM7"/>
<reference evidence="1" key="1">
    <citation type="submission" date="2021-01" db="UniProtKB">
        <authorList>
            <consortium name="EnsemblMetazoa"/>
        </authorList>
    </citation>
    <scope>IDENTIFICATION</scope>
</reference>
<dbReference type="Proteomes" id="UP000594262">
    <property type="component" value="Unplaced"/>
</dbReference>
<dbReference type="SUPFAM" id="SSF57625">
    <property type="entry name" value="Invertebrate chitin-binding proteins"/>
    <property type="match status" value="1"/>
</dbReference>
<dbReference type="InterPro" id="IPR036508">
    <property type="entry name" value="Chitin-bd_dom_sf"/>
</dbReference>
<sequence>LGTNKNQTQLEQKKRKSSFTFQTYKMKCIIAFALVAAAAAITNPPITGTTPPPVECPNSLCKGKADGNFDYYYYGQYRRNYFVQCSGGLAYCQACFPLSLEFSEKCNQCLYSKHDDCVTTQKWHPATTFSCPDKCPHYGPHFSGNVEDPANDRQYVACWKGVTVGCIACPGNLKFNQKENACLYEGKYLTEPSH</sequence>
<evidence type="ECO:0000313" key="1">
    <source>
        <dbReference type="EnsemblMetazoa" id="CLYHEMP005539.2"/>
    </source>
</evidence>
<dbReference type="GO" id="GO:0008061">
    <property type="term" value="F:chitin binding"/>
    <property type="evidence" value="ECO:0007669"/>
    <property type="project" value="InterPro"/>
</dbReference>
<keyword evidence="2" id="KW-1185">Reference proteome</keyword>
<proteinExistence type="predicted"/>
<organism evidence="1 2">
    <name type="scientific">Clytia hemisphaerica</name>
    <dbReference type="NCBI Taxonomy" id="252671"/>
    <lineage>
        <taxon>Eukaryota</taxon>
        <taxon>Metazoa</taxon>
        <taxon>Cnidaria</taxon>
        <taxon>Hydrozoa</taxon>
        <taxon>Hydroidolina</taxon>
        <taxon>Leptothecata</taxon>
        <taxon>Obeliida</taxon>
        <taxon>Clytiidae</taxon>
        <taxon>Clytia</taxon>
    </lineage>
</organism>
<name>A0A7M5VAM7_9CNID</name>